<keyword evidence="2" id="KW-1185">Reference proteome</keyword>
<proteinExistence type="predicted"/>
<organism evidence="1 2">
    <name type="scientific">Fusarium solani subsp. cucurbitae</name>
    <name type="common">Neocosmosporum cucurbitae</name>
    <dbReference type="NCBI Taxonomy" id="2747967"/>
    <lineage>
        <taxon>Eukaryota</taxon>
        <taxon>Fungi</taxon>
        <taxon>Dikarya</taxon>
        <taxon>Ascomycota</taxon>
        <taxon>Pezizomycotina</taxon>
        <taxon>Sordariomycetes</taxon>
        <taxon>Hypocreomycetidae</taxon>
        <taxon>Hypocreales</taxon>
        <taxon>Nectriaceae</taxon>
        <taxon>Fusarium</taxon>
        <taxon>Fusarium solani species complex</taxon>
    </lineage>
</organism>
<dbReference type="EMBL" id="CP090041">
    <property type="protein sequence ID" value="UPL03750.1"/>
    <property type="molecule type" value="Genomic_DNA"/>
</dbReference>
<reference evidence="1" key="1">
    <citation type="submission" date="2021-11" db="EMBL/GenBank/DDBJ databases">
        <title>Fusarium solani-melongenae Genome sequencing and assembly.</title>
        <authorList>
            <person name="Xie S."/>
            <person name="Huang L."/>
            <person name="Zhang X."/>
        </authorList>
    </citation>
    <scope>NUCLEOTIDE SEQUENCE</scope>
    <source>
        <strain evidence="1">CRI 24-3</strain>
    </source>
</reference>
<accession>A0ACD3ZQV9</accession>
<dbReference type="Proteomes" id="UP000830768">
    <property type="component" value="Chromosome 13"/>
</dbReference>
<name>A0ACD3ZQV9_FUSSC</name>
<protein>
    <submittedName>
        <fullName evidence="1">Uncharacterized protein</fullName>
    </submittedName>
</protein>
<sequence length="179" mass="20197">MSHSAVPRSPSPPCSMTLSLCFCFFLLFVEASAILLASNSMTLPHQLFWSLFFFGSHSHGPTRMNLLRLVVTKETHTPPLSPSLQSTQHVPMPSSRVVNLQIRLALASILKLDKKQKHHTPPNTLLFSRLLLGFLALFVYVPQIFHRDYAGQSSLSRVFCVLFFVSRDKRLQECSRASL</sequence>
<evidence type="ECO:0000313" key="1">
    <source>
        <dbReference type="EMBL" id="UPL03750.1"/>
    </source>
</evidence>
<evidence type="ECO:0000313" key="2">
    <source>
        <dbReference type="Proteomes" id="UP000830768"/>
    </source>
</evidence>
<gene>
    <name evidence="1" type="ORF">LCI18_014684</name>
</gene>